<dbReference type="PANTHER" id="PTHR47961:SF12">
    <property type="entry name" value="HELICASE POLQ-LIKE"/>
    <property type="match status" value="1"/>
</dbReference>
<dbReference type="EMBL" id="JADBJN010000002">
    <property type="protein sequence ID" value="KAG5676238.1"/>
    <property type="molecule type" value="Genomic_DNA"/>
</dbReference>
<dbReference type="InterPro" id="IPR050474">
    <property type="entry name" value="Hel308_SKI2-like"/>
</dbReference>
<accession>A0A9J6C3X1</accession>
<name>A0A9J6C3X1_POLVA</name>
<dbReference type="InterPro" id="IPR048960">
    <property type="entry name" value="POLQ-like_helical"/>
</dbReference>
<dbReference type="GO" id="GO:0016787">
    <property type="term" value="F:hydrolase activity"/>
    <property type="evidence" value="ECO:0007669"/>
    <property type="project" value="UniProtKB-KW"/>
</dbReference>
<evidence type="ECO:0000313" key="7">
    <source>
        <dbReference type="Proteomes" id="UP001107558"/>
    </source>
</evidence>
<keyword evidence="4" id="KW-0067">ATP-binding</keyword>
<dbReference type="GO" id="GO:0004386">
    <property type="term" value="F:helicase activity"/>
    <property type="evidence" value="ECO:0007669"/>
    <property type="project" value="UniProtKB-KW"/>
</dbReference>
<proteinExistence type="predicted"/>
<evidence type="ECO:0000256" key="3">
    <source>
        <dbReference type="ARBA" id="ARBA00022806"/>
    </source>
</evidence>
<evidence type="ECO:0000259" key="5">
    <source>
        <dbReference type="Pfam" id="PF21099"/>
    </source>
</evidence>
<dbReference type="Gene3D" id="1.10.3380.20">
    <property type="match status" value="1"/>
</dbReference>
<evidence type="ECO:0000313" key="6">
    <source>
        <dbReference type="EMBL" id="KAG5676238.1"/>
    </source>
</evidence>
<dbReference type="SUPFAM" id="SSF158702">
    <property type="entry name" value="Sec63 N-terminal domain-like"/>
    <property type="match status" value="1"/>
</dbReference>
<keyword evidence="7" id="KW-1185">Reference proteome</keyword>
<keyword evidence="3" id="KW-0347">Helicase</keyword>
<dbReference type="Proteomes" id="UP001107558">
    <property type="component" value="Chromosome 2"/>
</dbReference>
<sequence>MRTANMIGITEQMAMKMVINQNFKEHQLAMLKRFYIALVLNDLWNGSDIYDVAKKYKIERGIVHKLMQLASTQAYVIFKFCEEFDEFWVFKEILEKFSQRLSYCCSLELLPLMNLPCVKLGRAKQMYNKGIRTICDVAGHSPEGLMKKLQNLNSKQACMIIRAAQHAVNEQIDDYRAQMYELAENARKLQD</sequence>
<organism evidence="6 7">
    <name type="scientific">Polypedilum vanderplanki</name>
    <name type="common">Sleeping chironomid midge</name>
    <dbReference type="NCBI Taxonomy" id="319348"/>
    <lineage>
        <taxon>Eukaryota</taxon>
        <taxon>Metazoa</taxon>
        <taxon>Ecdysozoa</taxon>
        <taxon>Arthropoda</taxon>
        <taxon>Hexapoda</taxon>
        <taxon>Insecta</taxon>
        <taxon>Pterygota</taxon>
        <taxon>Neoptera</taxon>
        <taxon>Endopterygota</taxon>
        <taxon>Diptera</taxon>
        <taxon>Nematocera</taxon>
        <taxon>Chironomoidea</taxon>
        <taxon>Chironomidae</taxon>
        <taxon>Chironominae</taxon>
        <taxon>Polypedilum</taxon>
        <taxon>Polypedilum</taxon>
    </lineage>
</organism>
<dbReference type="PANTHER" id="PTHR47961">
    <property type="entry name" value="DNA POLYMERASE THETA, PUTATIVE (AFU_ORTHOLOGUE AFUA_1G05260)-RELATED"/>
    <property type="match status" value="1"/>
</dbReference>
<keyword evidence="1" id="KW-0547">Nucleotide-binding</keyword>
<keyword evidence="2" id="KW-0378">Hydrolase</keyword>
<feature type="domain" description="POLQ-like helical" evidence="5">
    <location>
        <begin position="2"/>
        <end position="101"/>
    </location>
</feature>
<dbReference type="Pfam" id="PF21099">
    <property type="entry name" value="POLQ_helical"/>
    <property type="match status" value="1"/>
</dbReference>
<protein>
    <recommendedName>
        <fullName evidence="5">POLQ-like helical domain-containing protein</fullName>
    </recommendedName>
</protein>
<comment type="caution">
    <text evidence="6">The sequence shown here is derived from an EMBL/GenBank/DDBJ whole genome shotgun (WGS) entry which is preliminary data.</text>
</comment>
<reference evidence="6" key="1">
    <citation type="submission" date="2021-03" db="EMBL/GenBank/DDBJ databases">
        <title>Chromosome level genome of the anhydrobiotic midge Polypedilum vanderplanki.</title>
        <authorList>
            <person name="Yoshida Y."/>
            <person name="Kikawada T."/>
            <person name="Gusev O."/>
        </authorList>
    </citation>
    <scope>NUCLEOTIDE SEQUENCE</scope>
    <source>
        <strain evidence="6">NIAS01</strain>
        <tissue evidence="6">Whole body or cell culture</tissue>
    </source>
</reference>
<evidence type="ECO:0000256" key="1">
    <source>
        <dbReference type="ARBA" id="ARBA00022741"/>
    </source>
</evidence>
<evidence type="ECO:0000256" key="4">
    <source>
        <dbReference type="ARBA" id="ARBA00022840"/>
    </source>
</evidence>
<dbReference type="OrthoDB" id="2320933at2759"/>
<gene>
    <name evidence="6" type="ORF">PVAND_006087</name>
</gene>
<dbReference type="AlphaFoldDB" id="A0A9J6C3X1"/>
<dbReference type="GO" id="GO:0005524">
    <property type="term" value="F:ATP binding"/>
    <property type="evidence" value="ECO:0007669"/>
    <property type="project" value="UniProtKB-KW"/>
</dbReference>
<evidence type="ECO:0000256" key="2">
    <source>
        <dbReference type="ARBA" id="ARBA00022801"/>
    </source>
</evidence>